<keyword evidence="6 7" id="KW-0472">Membrane</keyword>
<dbReference type="InterPro" id="IPR000515">
    <property type="entry name" value="MetI-like"/>
</dbReference>
<feature type="domain" description="ABC transmembrane type-1" evidence="8">
    <location>
        <begin position="86"/>
        <end position="276"/>
    </location>
</feature>
<proteinExistence type="inferred from homology"/>
<dbReference type="EMBL" id="JADOGI010000071">
    <property type="protein sequence ID" value="MBF8188610.1"/>
    <property type="molecule type" value="Genomic_DNA"/>
</dbReference>
<comment type="similarity">
    <text evidence="7">Belongs to the binding-protein-dependent transport system permease family.</text>
</comment>
<feature type="transmembrane region" description="Helical" evidence="7">
    <location>
        <begin position="254"/>
        <end position="276"/>
    </location>
</feature>
<feature type="transmembrane region" description="Helical" evidence="7">
    <location>
        <begin position="24"/>
        <end position="46"/>
    </location>
</feature>
<name>A0A931ABN4_9ACTN</name>
<feature type="transmembrane region" description="Helical" evidence="7">
    <location>
        <begin position="90"/>
        <end position="113"/>
    </location>
</feature>
<evidence type="ECO:0000256" key="5">
    <source>
        <dbReference type="ARBA" id="ARBA00022989"/>
    </source>
</evidence>
<dbReference type="Pfam" id="PF12911">
    <property type="entry name" value="OppC_N"/>
    <property type="match status" value="1"/>
</dbReference>
<keyword evidence="2 7" id="KW-0813">Transport</keyword>
<evidence type="ECO:0000256" key="7">
    <source>
        <dbReference type="RuleBase" id="RU363032"/>
    </source>
</evidence>
<organism evidence="9 10">
    <name type="scientific">Nonomuraea cypriaca</name>
    <dbReference type="NCBI Taxonomy" id="1187855"/>
    <lineage>
        <taxon>Bacteria</taxon>
        <taxon>Bacillati</taxon>
        <taxon>Actinomycetota</taxon>
        <taxon>Actinomycetes</taxon>
        <taxon>Streptosporangiales</taxon>
        <taxon>Streptosporangiaceae</taxon>
        <taxon>Nonomuraea</taxon>
    </lineage>
</organism>
<dbReference type="InterPro" id="IPR035906">
    <property type="entry name" value="MetI-like_sf"/>
</dbReference>
<comment type="caution">
    <text evidence="9">The sequence shown here is derived from an EMBL/GenBank/DDBJ whole genome shotgun (WGS) entry which is preliminary data.</text>
</comment>
<dbReference type="SUPFAM" id="SSF161098">
    <property type="entry name" value="MetI-like"/>
    <property type="match status" value="1"/>
</dbReference>
<dbReference type="Pfam" id="PF00528">
    <property type="entry name" value="BPD_transp_1"/>
    <property type="match status" value="1"/>
</dbReference>
<evidence type="ECO:0000256" key="4">
    <source>
        <dbReference type="ARBA" id="ARBA00022692"/>
    </source>
</evidence>
<feature type="transmembrane region" description="Helical" evidence="7">
    <location>
        <begin position="125"/>
        <end position="144"/>
    </location>
</feature>
<dbReference type="InterPro" id="IPR025966">
    <property type="entry name" value="OppC_N"/>
</dbReference>
<evidence type="ECO:0000313" key="9">
    <source>
        <dbReference type="EMBL" id="MBF8188610.1"/>
    </source>
</evidence>
<evidence type="ECO:0000256" key="1">
    <source>
        <dbReference type="ARBA" id="ARBA00004651"/>
    </source>
</evidence>
<dbReference type="GO" id="GO:0005886">
    <property type="term" value="C:plasma membrane"/>
    <property type="evidence" value="ECO:0007669"/>
    <property type="project" value="UniProtKB-SubCell"/>
</dbReference>
<dbReference type="PANTHER" id="PTHR43386:SF1">
    <property type="entry name" value="D,D-DIPEPTIDE TRANSPORT SYSTEM PERMEASE PROTEIN DDPC-RELATED"/>
    <property type="match status" value="1"/>
</dbReference>
<accession>A0A931ABN4</accession>
<gene>
    <name evidence="9" type="ORF">ITP53_23355</name>
</gene>
<dbReference type="Proteomes" id="UP000605361">
    <property type="component" value="Unassembled WGS sequence"/>
</dbReference>
<evidence type="ECO:0000256" key="6">
    <source>
        <dbReference type="ARBA" id="ARBA00023136"/>
    </source>
</evidence>
<evidence type="ECO:0000259" key="8">
    <source>
        <dbReference type="PROSITE" id="PS50928"/>
    </source>
</evidence>
<protein>
    <submittedName>
        <fullName evidence="9">ABC transporter permease</fullName>
    </submittedName>
</protein>
<dbReference type="PANTHER" id="PTHR43386">
    <property type="entry name" value="OLIGOPEPTIDE TRANSPORT SYSTEM PERMEASE PROTEIN APPC"/>
    <property type="match status" value="1"/>
</dbReference>
<reference evidence="9" key="1">
    <citation type="submission" date="2020-11" db="EMBL/GenBank/DDBJ databases">
        <title>Whole-genome analyses of Nonomuraea sp. K274.</title>
        <authorList>
            <person name="Veyisoglu A."/>
        </authorList>
    </citation>
    <scope>NUCLEOTIDE SEQUENCE</scope>
    <source>
        <strain evidence="9">K274</strain>
    </source>
</reference>
<dbReference type="CDD" id="cd06261">
    <property type="entry name" value="TM_PBP2"/>
    <property type="match status" value="1"/>
</dbReference>
<dbReference type="InterPro" id="IPR050366">
    <property type="entry name" value="BP-dependent_transpt_permease"/>
</dbReference>
<feature type="transmembrane region" description="Helical" evidence="7">
    <location>
        <begin position="150"/>
        <end position="168"/>
    </location>
</feature>
<dbReference type="Gene3D" id="1.10.3720.10">
    <property type="entry name" value="MetI-like"/>
    <property type="match status" value="1"/>
</dbReference>
<evidence type="ECO:0000256" key="3">
    <source>
        <dbReference type="ARBA" id="ARBA00022475"/>
    </source>
</evidence>
<sequence>MTTDIARSPGNFRLGLRTFLDNRLAVLGLVIVIGLIVFSFVGPLFYQTDQVHTDLNSVELPPGSPGHPLGTDQAGYDQLGRLMAAGQTSLIVGVGAGLLGTVIGALWGAVAGFFGGAIDSLMMRVVDALLAVPAIFLLLVIAAIWRPTVWSLVILIALISWLVPARLVRGDSLSLRVREYVQAVRLMGGGRWWAVSRHILPGSLGTIVVSASFQVADAIIYLAYLSFLGLGLAPPTTDWGGMLTDGVDYVYSDYWWLIYPPGLAIVLIVIGFNFIGDGLRDSFDARLRRR</sequence>
<keyword evidence="3" id="KW-1003">Cell membrane</keyword>
<comment type="subcellular location">
    <subcellularLocation>
        <location evidence="1 7">Cell membrane</location>
        <topology evidence="1 7">Multi-pass membrane protein</topology>
    </subcellularLocation>
</comment>
<dbReference type="AlphaFoldDB" id="A0A931ABN4"/>
<evidence type="ECO:0000256" key="2">
    <source>
        <dbReference type="ARBA" id="ARBA00022448"/>
    </source>
</evidence>
<keyword evidence="10" id="KW-1185">Reference proteome</keyword>
<dbReference type="PROSITE" id="PS50928">
    <property type="entry name" value="ABC_TM1"/>
    <property type="match status" value="1"/>
</dbReference>
<dbReference type="RefSeq" id="WP_195897561.1">
    <property type="nucleotide sequence ID" value="NZ_JADOGI010000071.1"/>
</dbReference>
<keyword evidence="5 7" id="KW-1133">Transmembrane helix</keyword>
<feature type="transmembrane region" description="Helical" evidence="7">
    <location>
        <begin position="207"/>
        <end position="234"/>
    </location>
</feature>
<evidence type="ECO:0000313" key="10">
    <source>
        <dbReference type="Proteomes" id="UP000605361"/>
    </source>
</evidence>
<dbReference type="GO" id="GO:0055085">
    <property type="term" value="P:transmembrane transport"/>
    <property type="evidence" value="ECO:0007669"/>
    <property type="project" value="InterPro"/>
</dbReference>
<keyword evidence="4 7" id="KW-0812">Transmembrane</keyword>